<evidence type="ECO:0000259" key="5">
    <source>
        <dbReference type="Pfam" id="PF00171"/>
    </source>
</evidence>
<comment type="similarity">
    <text evidence="1">Belongs to the aldehyde dehydrogenase family.</text>
</comment>
<dbReference type="EC" id="1.2.1.3" evidence="3"/>
<dbReference type="Gene3D" id="3.40.309.10">
    <property type="entry name" value="Aldehyde Dehydrogenase, Chain A, domain 2"/>
    <property type="match status" value="1"/>
</dbReference>
<dbReference type="AlphaFoldDB" id="A0A2M7U037"/>
<dbReference type="CDD" id="cd07078">
    <property type="entry name" value="ALDH"/>
    <property type="match status" value="1"/>
</dbReference>
<comment type="caution">
    <text evidence="6">The sequence shown here is derived from an EMBL/GenBank/DDBJ whole genome shotgun (WGS) entry which is preliminary data.</text>
</comment>
<organism evidence="6 7">
    <name type="scientific">Candidatus Roizmanbacteria bacterium CG_4_10_14_0_2_um_filter_39_13</name>
    <dbReference type="NCBI Taxonomy" id="1974825"/>
    <lineage>
        <taxon>Bacteria</taxon>
        <taxon>Candidatus Roizmaniibacteriota</taxon>
    </lineage>
</organism>
<dbReference type="InterPro" id="IPR016162">
    <property type="entry name" value="Ald_DH_N"/>
</dbReference>
<evidence type="ECO:0000256" key="4">
    <source>
        <dbReference type="ARBA" id="ARBA00049194"/>
    </source>
</evidence>
<dbReference type="PROSITE" id="PS00070">
    <property type="entry name" value="ALDEHYDE_DEHYDR_CYS"/>
    <property type="match status" value="1"/>
</dbReference>
<dbReference type="InterPro" id="IPR016160">
    <property type="entry name" value="Ald_DH_CS_CYS"/>
</dbReference>
<dbReference type="FunFam" id="3.40.309.10:FF:000009">
    <property type="entry name" value="Aldehyde dehydrogenase A"/>
    <property type="match status" value="1"/>
</dbReference>
<feature type="non-terminal residue" evidence="6">
    <location>
        <position position="454"/>
    </location>
</feature>
<dbReference type="PANTHER" id="PTHR42804:SF1">
    <property type="entry name" value="ALDEHYDE DEHYDROGENASE-RELATED"/>
    <property type="match status" value="1"/>
</dbReference>
<evidence type="ECO:0000256" key="1">
    <source>
        <dbReference type="ARBA" id="ARBA00009986"/>
    </source>
</evidence>
<dbReference type="Gene3D" id="3.40.605.10">
    <property type="entry name" value="Aldehyde Dehydrogenase, Chain A, domain 1"/>
    <property type="match status" value="1"/>
</dbReference>
<gene>
    <name evidence="6" type="ORF">COY16_02070</name>
</gene>
<evidence type="ECO:0000313" key="6">
    <source>
        <dbReference type="EMBL" id="PIZ63437.1"/>
    </source>
</evidence>
<evidence type="ECO:0000256" key="2">
    <source>
        <dbReference type="ARBA" id="ARBA00023002"/>
    </source>
</evidence>
<dbReference type="SUPFAM" id="SSF53720">
    <property type="entry name" value="ALDH-like"/>
    <property type="match status" value="1"/>
</dbReference>
<evidence type="ECO:0000256" key="3">
    <source>
        <dbReference type="ARBA" id="ARBA00024226"/>
    </source>
</evidence>
<dbReference type="InterPro" id="IPR015590">
    <property type="entry name" value="Aldehyde_DH_dom"/>
</dbReference>
<dbReference type="PANTHER" id="PTHR42804">
    <property type="entry name" value="ALDEHYDE DEHYDROGENASE"/>
    <property type="match status" value="1"/>
</dbReference>
<dbReference type="GO" id="GO:0004029">
    <property type="term" value="F:aldehyde dehydrogenase (NAD+) activity"/>
    <property type="evidence" value="ECO:0007669"/>
    <property type="project" value="UniProtKB-EC"/>
</dbReference>
<sequence length="454" mass="49863">MVIINTSLFMKLISTNPSQGYKSIGEIDISSEAEIGEKVQKAKIAGIAWKNLSVEKRAEYFRNLIQVYKRRANEVAKLQSTEMGKPISESLGDVEGDLAYLEDKITSAIKYLQPQVVDTTETQKNVVYFEPYGVAAVISPWNFPSGNFFISCTQLLLAGNTIVFKHSEECPLTGKLLADIMNEAGFPEGVFSEVYGDGKVGDLLTSQDVDIIHFTGSTKIGQYLYKKAADKFIPAILEMGGSSPGVIFDNTNLIESCQHACDERFLDCGQVCCALKRLIVHESIFDEVVNTMKKIVSNLKVENPLEENTDIGPLVAKRQLDLISEQVEDAKEKGATVEVGGSVFEGLNGAYYRPTILTNVTMKMRVMTEEVFGPVLPIISFSSEEEAIKIANDTQYGLSAFLYGKDVDQLKRVALQIDAGQISINGASYFSPNSPFGGYKKSGIGRNDGMFGLY</sequence>
<feature type="domain" description="Aldehyde dehydrogenase" evidence="5">
    <location>
        <begin position="14"/>
        <end position="450"/>
    </location>
</feature>
<proteinExistence type="inferred from homology"/>
<evidence type="ECO:0000313" key="7">
    <source>
        <dbReference type="Proteomes" id="UP000228503"/>
    </source>
</evidence>
<comment type="catalytic activity">
    <reaction evidence="4">
        <text>an aldehyde + NAD(+) + H2O = a carboxylate + NADH + 2 H(+)</text>
        <dbReference type="Rhea" id="RHEA:16185"/>
        <dbReference type="ChEBI" id="CHEBI:15377"/>
        <dbReference type="ChEBI" id="CHEBI:15378"/>
        <dbReference type="ChEBI" id="CHEBI:17478"/>
        <dbReference type="ChEBI" id="CHEBI:29067"/>
        <dbReference type="ChEBI" id="CHEBI:57540"/>
        <dbReference type="ChEBI" id="CHEBI:57945"/>
        <dbReference type="EC" id="1.2.1.3"/>
    </reaction>
</comment>
<protein>
    <recommendedName>
        <fullName evidence="3">aldehyde dehydrogenase (NAD(+))</fullName>
        <ecNumber evidence="3">1.2.1.3</ecNumber>
    </recommendedName>
</protein>
<reference evidence="7" key="1">
    <citation type="submission" date="2017-09" db="EMBL/GenBank/DDBJ databases">
        <title>Depth-based differentiation of microbial function through sediment-hosted aquifers and enrichment of novel symbionts in the deep terrestrial subsurface.</title>
        <authorList>
            <person name="Probst A.J."/>
            <person name="Ladd B."/>
            <person name="Jarett J.K."/>
            <person name="Geller-Mcgrath D.E."/>
            <person name="Sieber C.M.K."/>
            <person name="Emerson J.B."/>
            <person name="Anantharaman K."/>
            <person name="Thomas B.C."/>
            <person name="Malmstrom R."/>
            <person name="Stieglmeier M."/>
            <person name="Klingl A."/>
            <person name="Woyke T."/>
            <person name="Ryan C.M."/>
            <person name="Banfield J.F."/>
        </authorList>
    </citation>
    <scope>NUCLEOTIDE SEQUENCE [LARGE SCALE GENOMIC DNA]</scope>
</reference>
<dbReference type="Pfam" id="PF00171">
    <property type="entry name" value="Aldedh"/>
    <property type="match status" value="1"/>
</dbReference>
<name>A0A2M7U037_9BACT</name>
<dbReference type="InterPro" id="IPR016161">
    <property type="entry name" value="Ald_DH/histidinol_DH"/>
</dbReference>
<keyword evidence="2" id="KW-0560">Oxidoreductase</keyword>
<accession>A0A2M7U037</accession>
<dbReference type="InterPro" id="IPR016163">
    <property type="entry name" value="Ald_DH_C"/>
</dbReference>
<dbReference type="Proteomes" id="UP000228503">
    <property type="component" value="Unassembled WGS sequence"/>
</dbReference>
<dbReference type="EMBL" id="PFOB01000022">
    <property type="protein sequence ID" value="PIZ63437.1"/>
    <property type="molecule type" value="Genomic_DNA"/>
</dbReference>